<feature type="transmembrane region" description="Helical" evidence="11">
    <location>
        <begin position="190"/>
        <end position="210"/>
    </location>
</feature>
<dbReference type="GO" id="GO:0009675">
    <property type="term" value="F:high-affinity sulfate:proton symporter activity"/>
    <property type="evidence" value="ECO:0007669"/>
    <property type="project" value="TreeGrafter"/>
</dbReference>
<keyword evidence="7 11" id="KW-1133">Transmembrane helix</keyword>
<name>G9YCF9_HAFAL</name>
<dbReference type="GO" id="GO:0005886">
    <property type="term" value="C:plasma membrane"/>
    <property type="evidence" value="ECO:0007669"/>
    <property type="project" value="UniProtKB-SubCell"/>
</dbReference>
<feature type="transmembrane region" description="Helical" evidence="11">
    <location>
        <begin position="13"/>
        <end position="32"/>
    </location>
</feature>
<dbReference type="HAMAP" id="MF_00468">
    <property type="entry name" value="CysZ"/>
    <property type="match status" value="1"/>
</dbReference>
<dbReference type="InterPro" id="IPR059112">
    <property type="entry name" value="CysZ/EI24"/>
</dbReference>
<comment type="caution">
    <text evidence="12">The sequence shown here is derived from an EMBL/GenBank/DDBJ whole genome shotgun (WGS) entry which is preliminary data.</text>
</comment>
<evidence type="ECO:0000256" key="3">
    <source>
        <dbReference type="ARBA" id="ARBA00022475"/>
    </source>
</evidence>
<protein>
    <recommendedName>
        <fullName evidence="11">Sulfate transporter CysZ</fullName>
    </recommendedName>
</protein>
<evidence type="ECO:0000256" key="5">
    <source>
        <dbReference type="ARBA" id="ARBA00022605"/>
    </source>
</evidence>
<comment type="similarity">
    <text evidence="11">Belongs to the CysZ family.</text>
</comment>
<dbReference type="Proteomes" id="UP000005959">
    <property type="component" value="Unassembled WGS sequence"/>
</dbReference>
<evidence type="ECO:0000313" key="13">
    <source>
        <dbReference type="Proteomes" id="UP000005959"/>
    </source>
</evidence>
<dbReference type="AlphaFoldDB" id="G9YCF9"/>
<keyword evidence="2 11" id="KW-0813">Transport</keyword>
<organism evidence="12 13">
    <name type="scientific">Hafnia alvei ATCC 51873</name>
    <dbReference type="NCBI Taxonomy" id="1002364"/>
    <lineage>
        <taxon>Bacteria</taxon>
        <taxon>Pseudomonadati</taxon>
        <taxon>Pseudomonadota</taxon>
        <taxon>Gammaproteobacteria</taxon>
        <taxon>Enterobacterales</taxon>
        <taxon>Hafniaceae</taxon>
        <taxon>Hafnia</taxon>
    </lineage>
</organism>
<keyword evidence="6 11" id="KW-0812">Transmembrane</keyword>
<dbReference type="PATRIC" id="fig|1002364.3.peg.3859"/>
<keyword evidence="4 11" id="KW-0997">Cell inner membrane</keyword>
<dbReference type="InterPro" id="IPR050480">
    <property type="entry name" value="CysZ-like"/>
</dbReference>
<dbReference type="GO" id="GO:0019344">
    <property type="term" value="P:cysteine biosynthetic process"/>
    <property type="evidence" value="ECO:0007669"/>
    <property type="project" value="UniProtKB-UniRule"/>
</dbReference>
<evidence type="ECO:0000256" key="6">
    <source>
        <dbReference type="ARBA" id="ARBA00022692"/>
    </source>
</evidence>
<evidence type="ECO:0000256" key="1">
    <source>
        <dbReference type="ARBA" id="ARBA00004141"/>
    </source>
</evidence>
<proteinExistence type="inferred from homology"/>
<dbReference type="PANTHER" id="PTHR37468:SF1">
    <property type="entry name" value="SULFATE TRANSPORTER CYSZ"/>
    <property type="match status" value="1"/>
</dbReference>
<comment type="function">
    <text evidence="11">High affinity, high specificity proton-dependent sulfate transporter, which mediates sulfate uptake. Provides the sulfur source for the cysteine synthesis pathway.</text>
</comment>
<feature type="transmembrane region" description="Helical" evidence="11">
    <location>
        <begin position="256"/>
        <end position="289"/>
    </location>
</feature>
<evidence type="ECO:0000256" key="9">
    <source>
        <dbReference type="ARBA" id="ARBA00023136"/>
    </source>
</evidence>
<keyword evidence="5 11" id="KW-0028">Amino-acid biosynthesis</keyword>
<feature type="transmembrane region" description="Helical" evidence="11">
    <location>
        <begin position="118"/>
        <end position="139"/>
    </location>
</feature>
<comment type="subcellular location">
    <subcellularLocation>
        <location evidence="11">Cell inner membrane</location>
        <topology evidence="11">Multi-pass membrane protein</topology>
    </subcellularLocation>
    <subcellularLocation>
        <location evidence="1">Membrane</location>
        <topology evidence="1">Multi-pass membrane protein</topology>
    </subcellularLocation>
</comment>
<dbReference type="NCBIfam" id="NF003433">
    <property type="entry name" value="PRK04949.1"/>
    <property type="match status" value="1"/>
</dbReference>
<dbReference type="EMBL" id="AGCI01000101">
    <property type="protein sequence ID" value="EHM38539.1"/>
    <property type="molecule type" value="Genomic_DNA"/>
</dbReference>
<feature type="transmembrane region" description="Helical" evidence="11">
    <location>
        <begin position="78"/>
        <end position="98"/>
    </location>
</feature>
<keyword evidence="8 11" id="KW-0764">Sulfate transport</keyword>
<keyword evidence="3 11" id="KW-1003">Cell membrane</keyword>
<evidence type="ECO:0000256" key="10">
    <source>
        <dbReference type="ARBA" id="ARBA00023192"/>
    </source>
</evidence>
<accession>G9YCF9</accession>
<keyword evidence="9 11" id="KW-0472">Membrane</keyword>
<evidence type="ECO:0000313" key="12">
    <source>
        <dbReference type="EMBL" id="EHM38539.1"/>
    </source>
</evidence>
<evidence type="ECO:0000256" key="8">
    <source>
        <dbReference type="ARBA" id="ARBA00023032"/>
    </source>
</evidence>
<gene>
    <name evidence="11" type="primary">cysZ</name>
    <name evidence="12" type="ORF">HMPREF0454_04297</name>
</gene>
<reference evidence="12 13" key="1">
    <citation type="submission" date="2011-08" db="EMBL/GenBank/DDBJ databases">
        <authorList>
            <person name="Weinstock G."/>
            <person name="Sodergren E."/>
            <person name="Clifton S."/>
            <person name="Fulton L."/>
            <person name="Fulton B."/>
            <person name="Courtney L."/>
            <person name="Fronick C."/>
            <person name="Harrison M."/>
            <person name="Strong C."/>
            <person name="Farmer C."/>
            <person name="Delahaunty K."/>
            <person name="Markovic C."/>
            <person name="Hall O."/>
            <person name="Minx P."/>
            <person name="Tomlinson C."/>
            <person name="Mitreva M."/>
            <person name="Hou S."/>
            <person name="Chen J."/>
            <person name="Wollam A."/>
            <person name="Pepin K.H."/>
            <person name="Johnson M."/>
            <person name="Bhonagiri V."/>
            <person name="Zhang X."/>
            <person name="Suruliraj S."/>
            <person name="Warren W."/>
            <person name="Chinwalla A."/>
            <person name="Mardis E.R."/>
            <person name="Wilson R.K."/>
        </authorList>
    </citation>
    <scope>NUCLEOTIDE SEQUENCE [LARGE SCALE GENOMIC DNA]</scope>
    <source>
        <strain evidence="12 13">ATCC 51873</strain>
    </source>
</reference>
<dbReference type="Pfam" id="PF07264">
    <property type="entry name" value="EI24"/>
    <property type="match status" value="1"/>
</dbReference>
<dbReference type="GO" id="GO:0000103">
    <property type="term" value="P:sulfate assimilation"/>
    <property type="evidence" value="ECO:0007669"/>
    <property type="project" value="InterPro"/>
</dbReference>
<dbReference type="InterPro" id="IPR022985">
    <property type="entry name" value="Sulfate_CysZ"/>
</dbReference>
<evidence type="ECO:0000256" key="4">
    <source>
        <dbReference type="ARBA" id="ARBA00022519"/>
    </source>
</evidence>
<evidence type="ECO:0000256" key="7">
    <source>
        <dbReference type="ARBA" id="ARBA00022989"/>
    </source>
</evidence>
<evidence type="ECO:0000256" key="2">
    <source>
        <dbReference type="ARBA" id="ARBA00022448"/>
    </source>
</evidence>
<sequence>MTFRTFLLIFRSILNWKPISLIVMIAEIFFNITNTTERVVMKNTPTGSMQRNIPERTSGIHYFSEGWRLVRLPGIKRYVVMPLLVNIVLMGLAFWWLFLQLGAWIPSLMSHVPEWLQWLSYLLWPLAVISIVLVFSYLFSTIANWIAAPFNGLLAEQLEGVLTGKPLPDTSIWSVVKDVPRIMAREWKKLAYYLPRAIALLILYFIPGVGQTVAPVLWFLFSAWMMSIQYCDYPFDNHKVSFPDMRNALRRNKVDNLQFGALTSLFTMIPILNLVIMPVAVCGATAMWVDRYRAEYSRIQP</sequence>
<dbReference type="HOGENOM" id="CLU_070331_1_0_6"/>
<evidence type="ECO:0000256" key="11">
    <source>
        <dbReference type="HAMAP-Rule" id="MF_00468"/>
    </source>
</evidence>
<keyword evidence="10 11" id="KW-0198">Cysteine biosynthesis</keyword>
<dbReference type="PANTHER" id="PTHR37468">
    <property type="entry name" value="SULFATE TRANSPORTER CYSZ"/>
    <property type="match status" value="1"/>
</dbReference>